<dbReference type="CDD" id="cd11773">
    <property type="entry name" value="SH3_Sla1p_1"/>
    <property type="match status" value="1"/>
</dbReference>
<feature type="domain" description="SH3" evidence="17">
    <location>
        <begin position="370"/>
        <end position="432"/>
    </location>
</feature>
<feature type="domain" description="SH3" evidence="17">
    <location>
        <begin position="3"/>
        <end position="70"/>
    </location>
</feature>
<comment type="similarity">
    <text evidence="4">Belongs to the SLA1 family.</text>
</comment>
<keyword evidence="11" id="KW-0967">Endosome</keyword>
<dbReference type="CDD" id="cd09532">
    <property type="entry name" value="SAM_SLA1_fungal"/>
    <property type="match status" value="1"/>
</dbReference>
<feature type="region of interest" description="Disordered" evidence="16">
    <location>
        <begin position="566"/>
        <end position="593"/>
    </location>
</feature>
<feature type="region of interest" description="Disordered" evidence="16">
    <location>
        <begin position="163"/>
        <end position="260"/>
    </location>
</feature>
<evidence type="ECO:0000256" key="6">
    <source>
        <dbReference type="ARBA" id="ARBA00022443"/>
    </source>
</evidence>
<sequence length="1231" mass="134111">MTVFLGVYKAVYSYEPQTPEELEIQEDDLLYLLQKSDVDDWWTVKKRVIGSDVEEPQGLVPSNYIEEAPVISTVKALYDFDQAQNPDEELVFKENEMFDVFDDKDPDWMLVRSQTSGDVGFVPGNYVESAGATAGAVPASMATGSAPAPAPAAVPIAPPVATPATAFAPPPQHADRSKMTPAPEEDDVPPPMPPKQPEQQQYFSDEEEEAPPPKPTRPTSDMPDSSRDRARSRMNYDDYEGADDRRDRDRDRSRGERERAAKYDNYDDEVHTWTVSEVEGRKKHKGKLSIGNNKIIFTPNKGSSQEWTIDKLISYDNEKKHMFLEFKDPYKSFELHTGNNDTCSEIMAIVGEFKGAQRDPGLREVEMATKSSKRGVVLYDFEAESPDELTIRQGDAVYVINDKKSKEWWMVELISNGKTGLVPAQFIEFSKSKESSGLLNSIKKFTTKSPKSSKTRDLDDDDDWKHDAHQDGSKSKGRSRMDSLTGRRKRSSSASARKEYPNPKKSRLWVDRTGTFKVEAQFIGCADGKIHLHKANGVKIAVAAEKLSDEDIIYVERVTGFSLGKFKGKKSDSKESDGDRRRRREQEERDYERKLREREIAELKKARELLDQERSRLQEKDLPPIKPPRPQSGGGAVSSSGKSDYDWFEFFLSSGVDINNCQRYTINFDREKITEDMQPDINPPMLRTLGVREGDIVRIMKVLDKKFNREPLQGTPTGAANMFSEADGSLKINATAHAGELPQQLLPQAPAAQPMQSTQQAPPVGHDDDAWTAKPAATSATNSVQKKTEFTGSMQDLIDLQPLEPKKAEALKKETVPEPQLGSLEPVKTGASNQAALKPAVTGNTTLVPLDPFKTGGNNILPMTTGFVMMPIATGGLMPMQRTGGMTIPMTTFGSHSTGGLIPTTTFGAQLTGGALPLQRTGGLVPLQTTGGALPRTSFNLPPAGSVLPVQKTATGLMPVNTGGALPLTSFGSQLTGGAMPQTSFGAQITGGAMPQTSFGAQITGGAMPQTSFGAQITGGAMPQTSFGAQITGGAMPQTSFGTQPMASSMPPNTFGLQSTGGVIPNMGSQVTGGFQPQSQFGMQLQRTGGLPTNQFTGGAMQPMQQPMSQFTGGAMQPMQQPMNQFTGGAMQPMQPPMNQFTGGAMQQPINQFTGNAMQQPVVPAMGAFNNGVQNITQGMQSTFITQPQQQQPPLQNQPTGFGFGNGPQQAQSQQRQANLFNATASNPFGF</sequence>
<dbReference type="InterPro" id="IPR056996">
    <property type="entry name" value="PH_SLA1"/>
</dbReference>
<keyword evidence="6 15" id="KW-0728">SH3 domain</keyword>
<feature type="region of interest" description="Disordered" evidence="16">
    <location>
        <begin position="750"/>
        <end position="771"/>
    </location>
</feature>
<organism evidence="18 19">
    <name type="scientific">Nakaseomyces bracarensis</name>
    <dbReference type="NCBI Taxonomy" id="273131"/>
    <lineage>
        <taxon>Eukaryota</taxon>
        <taxon>Fungi</taxon>
        <taxon>Dikarya</taxon>
        <taxon>Ascomycota</taxon>
        <taxon>Saccharomycotina</taxon>
        <taxon>Saccharomycetes</taxon>
        <taxon>Saccharomycetales</taxon>
        <taxon>Saccharomycetaceae</taxon>
        <taxon>Nakaseomyces</taxon>
    </lineage>
</organism>
<dbReference type="Gene3D" id="2.30.30.40">
    <property type="entry name" value="SH3 Domains"/>
    <property type="match status" value="3"/>
</dbReference>
<dbReference type="Pfam" id="PF24081">
    <property type="entry name" value="PH_SLA1"/>
    <property type="match status" value="1"/>
</dbReference>
<evidence type="ECO:0000259" key="17">
    <source>
        <dbReference type="PROSITE" id="PS50002"/>
    </source>
</evidence>
<feature type="region of interest" description="Disordered" evidence="16">
    <location>
        <begin position="1186"/>
        <end position="1217"/>
    </location>
</feature>
<evidence type="ECO:0000256" key="12">
    <source>
        <dbReference type="ARBA" id="ARBA00023136"/>
    </source>
</evidence>
<evidence type="ECO:0000256" key="10">
    <source>
        <dbReference type="ARBA" id="ARBA00022737"/>
    </source>
</evidence>
<feature type="region of interest" description="Disordered" evidence="16">
    <location>
        <begin position="613"/>
        <end position="640"/>
    </location>
</feature>
<keyword evidence="14" id="KW-0206">Cytoskeleton</keyword>
<keyword evidence="19" id="KW-1185">Reference proteome</keyword>
<evidence type="ECO:0000256" key="4">
    <source>
        <dbReference type="ARBA" id="ARBA00007948"/>
    </source>
</evidence>
<evidence type="ECO:0000256" key="3">
    <source>
        <dbReference type="ARBA" id="ARBA00004413"/>
    </source>
</evidence>
<keyword evidence="9" id="KW-0254">Endocytosis</keyword>
<dbReference type="InterPro" id="IPR036028">
    <property type="entry name" value="SH3-like_dom_sf"/>
</dbReference>
<dbReference type="Gene3D" id="2.30.30.700">
    <property type="entry name" value="SLA1 homology domain 1"/>
    <property type="match status" value="1"/>
</dbReference>
<dbReference type="PANTHER" id="PTHR15735">
    <property type="entry name" value="FCH AND DOUBLE SH3 DOMAINS PROTEIN"/>
    <property type="match status" value="1"/>
</dbReference>
<keyword evidence="7" id="KW-1003">Cell membrane</keyword>
<dbReference type="Proteomes" id="UP001623330">
    <property type="component" value="Unassembled WGS sequence"/>
</dbReference>
<dbReference type="SUPFAM" id="SSF50044">
    <property type="entry name" value="SH3-domain"/>
    <property type="match status" value="3"/>
</dbReference>
<name>A0ABR4NTD5_9SACH</name>
<keyword evidence="13" id="KW-0009">Actin-binding</keyword>
<dbReference type="InterPro" id="IPR001452">
    <property type="entry name" value="SH3_domain"/>
</dbReference>
<keyword evidence="12" id="KW-0472">Membrane</keyword>
<feature type="compositionally biased region" description="Basic and acidic residues" evidence="16">
    <location>
        <begin position="224"/>
        <end position="260"/>
    </location>
</feature>
<dbReference type="CDD" id="cd11775">
    <property type="entry name" value="SH3_Sla1p_3"/>
    <property type="match status" value="1"/>
</dbReference>
<evidence type="ECO:0000256" key="1">
    <source>
        <dbReference type="ARBA" id="ARBA00004125"/>
    </source>
</evidence>
<evidence type="ECO:0000256" key="16">
    <source>
        <dbReference type="SAM" id="MobiDB-lite"/>
    </source>
</evidence>
<feature type="region of interest" description="Disordered" evidence="16">
    <location>
        <begin position="446"/>
        <end position="504"/>
    </location>
</feature>
<dbReference type="Gene3D" id="1.10.150.50">
    <property type="entry name" value="Transcription Factor, Ets-1"/>
    <property type="match status" value="1"/>
</dbReference>
<keyword evidence="10" id="KW-0677">Repeat</keyword>
<dbReference type="PANTHER" id="PTHR15735:SF19">
    <property type="entry name" value="ACTIN CYTOSKELETON-REGULATORY COMPLEX PROTEIN SLA1"/>
    <property type="match status" value="1"/>
</dbReference>
<evidence type="ECO:0000256" key="15">
    <source>
        <dbReference type="PROSITE-ProRule" id="PRU00192"/>
    </source>
</evidence>
<reference evidence="18 19" key="1">
    <citation type="submission" date="2024-05" db="EMBL/GenBank/DDBJ databases">
        <title>Long read based assembly of the Candida bracarensis genome reveals expanded adhesin content.</title>
        <authorList>
            <person name="Marcet-Houben M."/>
            <person name="Ksiezopolska E."/>
            <person name="Gabaldon T."/>
        </authorList>
    </citation>
    <scope>NUCLEOTIDE SEQUENCE [LARGE SCALE GENOMIC DNA]</scope>
    <source>
        <strain evidence="18 19">CBM6</strain>
    </source>
</reference>
<dbReference type="InterPro" id="IPR035821">
    <property type="entry name" value="Sla1_SH3_3"/>
</dbReference>
<dbReference type="InterPro" id="IPR007131">
    <property type="entry name" value="SHD1"/>
</dbReference>
<evidence type="ECO:0000256" key="13">
    <source>
        <dbReference type="ARBA" id="ARBA00023203"/>
    </source>
</evidence>
<evidence type="ECO:0000313" key="18">
    <source>
        <dbReference type="EMBL" id="KAL3231691.1"/>
    </source>
</evidence>
<feature type="compositionally biased region" description="Basic and acidic residues" evidence="16">
    <location>
        <begin position="569"/>
        <end position="593"/>
    </location>
</feature>
<feature type="compositionally biased region" description="Basic and acidic residues" evidence="16">
    <location>
        <begin position="463"/>
        <end position="474"/>
    </location>
</feature>
<evidence type="ECO:0000256" key="14">
    <source>
        <dbReference type="ARBA" id="ARBA00023212"/>
    </source>
</evidence>
<dbReference type="SMART" id="SM00326">
    <property type="entry name" value="SH3"/>
    <property type="match status" value="3"/>
</dbReference>
<comment type="caution">
    <text evidence="18">The sequence shown here is derived from an EMBL/GenBank/DDBJ whole genome shotgun (WGS) entry which is preliminary data.</text>
</comment>
<dbReference type="Pfam" id="PF00018">
    <property type="entry name" value="SH3_1"/>
    <property type="match status" value="2"/>
</dbReference>
<dbReference type="Pfam" id="PF14604">
    <property type="entry name" value="SH3_9"/>
    <property type="match status" value="1"/>
</dbReference>
<evidence type="ECO:0000313" key="19">
    <source>
        <dbReference type="Proteomes" id="UP001623330"/>
    </source>
</evidence>
<dbReference type="EMBL" id="JBEVYD010000006">
    <property type="protein sequence ID" value="KAL3231691.1"/>
    <property type="molecule type" value="Genomic_DNA"/>
</dbReference>
<dbReference type="PROSITE" id="PS50002">
    <property type="entry name" value="SH3"/>
    <property type="match status" value="3"/>
</dbReference>
<protein>
    <recommendedName>
        <fullName evidence="5">Actin cytoskeleton-regulatory complex protein SLA1</fullName>
    </recommendedName>
</protein>
<evidence type="ECO:0000256" key="7">
    <source>
        <dbReference type="ARBA" id="ARBA00022475"/>
    </source>
</evidence>
<evidence type="ECO:0000256" key="5">
    <source>
        <dbReference type="ARBA" id="ARBA00020357"/>
    </source>
</evidence>
<dbReference type="InterPro" id="IPR035800">
    <property type="entry name" value="Sla1_SH3_1"/>
</dbReference>
<feature type="domain" description="SH3" evidence="17">
    <location>
        <begin position="71"/>
        <end position="132"/>
    </location>
</feature>
<comment type="subcellular location">
    <subcellularLocation>
        <location evidence="3">Cell membrane</location>
        <topology evidence="3">Peripheral membrane protein</topology>
        <orientation evidence="3">Cytoplasmic side</orientation>
    </subcellularLocation>
    <subcellularLocation>
        <location evidence="2">Cytoplasm</location>
        <location evidence="2">Cytoskeleton</location>
        <location evidence="2">Actin patch</location>
    </subcellularLocation>
    <subcellularLocation>
        <location evidence="1">Endosome membrane</location>
        <topology evidence="1">Peripheral membrane protein</topology>
        <orientation evidence="1">Cytoplasmic side</orientation>
    </subcellularLocation>
</comment>
<dbReference type="Pfam" id="PF03983">
    <property type="entry name" value="SHD1"/>
    <property type="match status" value="1"/>
</dbReference>
<evidence type="ECO:0000256" key="9">
    <source>
        <dbReference type="ARBA" id="ARBA00022583"/>
    </source>
</evidence>
<proteinExistence type="inferred from homology"/>
<evidence type="ECO:0000256" key="11">
    <source>
        <dbReference type="ARBA" id="ARBA00022753"/>
    </source>
</evidence>
<evidence type="ECO:0000256" key="8">
    <source>
        <dbReference type="ARBA" id="ARBA00022490"/>
    </source>
</evidence>
<dbReference type="PRINTS" id="PR00452">
    <property type="entry name" value="SH3DOMAIN"/>
</dbReference>
<accession>A0ABR4NTD5</accession>
<feature type="compositionally biased region" description="Low complexity" evidence="16">
    <location>
        <begin position="1187"/>
        <end position="1199"/>
    </location>
</feature>
<gene>
    <name evidence="18" type="ORF">RNJ44_00226</name>
</gene>
<dbReference type="InterPro" id="IPR013761">
    <property type="entry name" value="SAM/pointed_sf"/>
</dbReference>
<feature type="compositionally biased region" description="Low complexity" evidence="16">
    <location>
        <begin position="750"/>
        <end position="763"/>
    </location>
</feature>
<keyword evidence="8" id="KW-0963">Cytoplasm</keyword>
<evidence type="ECO:0000256" key="2">
    <source>
        <dbReference type="ARBA" id="ARBA00004134"/>
    </source>
</evidence>
<feature type="compositionally biased region" description="Basic and acidic residues" evidence="16">
    <location>
        <begin position="613"/>
        <end position="623"/>
    </location>
</feature>